<dbReference type="FunFam" id="2.30.42.10:FF:000043">
    <property type="entry name" value="Syntenin-1 isoform X1"/>
    <property type="match status" value="1"/>
</dbReference>
<reference evidence="3" key="1">
    <citation type="submission" date="2020-11" db="EMBL/GenBank/DDBJ databases">
        <authorList>
            <person name="Tran Van P."/>
        </authorList>
    </citation>
    <scope>NUCLEOTIDE SEQUENCE</scope>
</reference>
<dbReference type="PANTHER" id="PTHR12345:SF3">
    <property type="entry name" value="PDZ DOMAIN-CONTAINING PROTEIN"/>
    <property type="match status" value="1"/>
</dbReference>
<evidence type="ECO:0000259" key="2">
    <source>
        <dbReference type="PROSITE" id="PS50106"/>
    </source>
</evidence>
<evidence type="ECO:0000256" key="1">
    <source>
        <dbReference type="ARBA" id="ARBA00022737"/>
    </source>
</evidence>
<dbReference type="SMART" id="SM00228">
    <property type="entry name" value="PDZ"/>
    <property type="match status" value="1"/>
</dbReference>
<evidence type="ECO:0000313" key="3">
    <source>
        <dbReference type="EMBL" id="CAD7414101.1"/>
    </source>
</evidence>
<dbReference type="PANTHER" id="PTHR12345">
    <property type="entry name" value="SYNTENIN RELATED"/>
    <property type="match status" value="1"/>
</dbReference>
<gene>
    <name evidence="3" type="ORF">TPSB3V08_LOCUS9449</name>
</gene>
<dbReference type="InterPro" id="IPR036034">
    <property type="entry name" value="PDZ_sf"/>
</dbReference>
<dbReference type="Gene3D" id="2.30.42.10">
    <property type="match status" value="2"/>
</dbReference>
<dbReference type="GO" id="GO:0005737">
    <property type="term" value="C:cytoplasm"/>
    <property type="evidence" value="ECO:0007669"/>
    <property type="project" value="TreeGrafter"/>
</dbReference>
<organism evidence="3">
    <name type="scientific">Timema poppense</name>
    <name type="common">Walking stick</name>
    <dbReference type="NCBI Taxonomy" id="170557"/>
    <lineage>
        <taxon>Eukaryota</taxon>
        <taxon>Metazoa</taxon>
        <taxon>Ecdysozoa</taxon>
        <taxon>Arthropoda</taxon>
        <taxon>Hexapoda</taxon>
        <taxon>Insecta</taxon>
        <taxon>Pterygota</taxon>
        <taxon>Neoptera</taxon>
        <taxon>Polyneoptera</taxon>
        <taxon>Phasmatodea</taxon>
        <taxon>Timematodea</taxon>
        <taxon>Timematoidea</taxon>
        <taxon>Timematidae</taxon>
        <taxon>Timema</taxon>
    </lineage>
</organism>
<dbReference type="InterPro" id="IPR051230">
    <property type="entry name" value="APP-Binding"/>
</dbReference>
<dbReference type="PROSITE" id="PS50106">
    <property type="entry name" value="PDZ"/>
    <property type="match status" value="1"/>
</dbReference>
<protein>
    <recommendedName>
        <fullName evidence="2">PDZ domain-containing protein</fullName>
    </recommendedName>
</protein>
<proteinExistence type="predicted"/>
<dbReference type="AlphaFoldDB" id="A0A7R9DHW6"/>
<name>A0A7R9DHW6_TIMPO</name>
<dbReference type="GO" id="GO:0005886">
    <property type="term" value="C:plasma membrane"/>
    <property type="evidence" value="ECO:0007669"/>
    <property type="project" value="TreeGrafter"/>
</dbReference>
<dbReference type="InterPro" id="IPR001478">
    <property type="entry name" value="PDZ"/>
</dbReference>
<keyword evidence="1" id="KW-0677">Repeat</keyword>
<accession>A0A7R9DHW6</accession>
<dbReference type="EMBL" id="OD007549">
    <property type="protein sequence ID" value="CAD7414101.1"/>
    <property type="molecule type" value="Genomic_DNA"/>
</dbReference>
<feature type="domain" description="PDZ" evidence="2">
    <location>
        <begin position="215"/>
        <end position="290"/>
    </location>
</feature>
<sequence length="368" mass="40099">MPMHPSQVPKQYIVDTSLVLKMSLYPSLEDMKVDQMARVQSQLVSQYASSYQHGASAPLPYPTTPTSVYSTSAPLPYPTNPTSAPPPYTTNPPFGDNSMSTLYPALNDYMGLELSREAIEQNMPEYAVAVPQSRHVALPASSTGPLAGMIAPLSGHSLGLQRAQVSHGLREVTICKDSAGRVGLRVQAINKGVFVCLVIKDSPAALAGLRPFERTVTLHKDSVGHIGFQYKNGKIIGLVKDSSAARNGLLTEHHLLEVNGQNVVGLKDKQITALIEEGGPIITITIIPSFVYDHMVKKMGYTHCSGKAHQQRSLKRTSATKQYSTRRPIFYYPDHNTQTPTPTFPRVPTPEMAITLVKGSMDHSIPDV</sequence>
<dbReference type="SUPFAM" id="SSF50156">
    <property type="entry name" value="PDZ domain-like"/>
    <property type="match status" value="2"/>
</dbReference>
<dbReference type="CDD" id="cd06794">
    <property type="entry name" value="PDZ2_syntenin-like"/>
    <property type="match status" value="1"/>
</dbReference>